<protein>
    <submittedName>
        <fullName evidence="1">Orf28</fullName>
    </submittedName>
</protein>
<dbReference type="EMBL" id="AY682195">
    <property type="protein sequence ID" value="AAV35848.1"/>
    <property type="molecule type" value="Genomic_DNA"/>
</dbReference>
<reference evidence="1 2" key="1">
    <citation type="journal article" date="2004" name="J. Bacteriol.">
        <title>Lactobacillus plantarum bacteriophage LP65: a new member of the SPO1-like genus of the family Myoviridae.</title>
        <authorList>
            <person name="Chibani-Chennoufi S."/>
            <person name="Dillmann M.L."/>
            <person name="Marvin-Guy L."/>
            <person name="Rami-Shojaei S."/>
            <person name="Brussow H."/>
        </authorList>
    </citation>
    <scope>NUCLEOTIDE SEQUENCE</scope>
</reference>
<sequence>MKMTTEVKHKYYEFSEKDNDYYALIAANSKDDAISDYYEDVVGEDYDYEVICKEIPASAAWNKLINADLSEESTLEELLEMFDNSGLLLISEDLY</sequence>
<accession>Q5ULT6</accession>
<keyword evidence="2" id="KW-1185">Reference proteome</keyword>
<evidence type="ECO:0000313" key="2">
    <source>
        <dbReference type="Proteomes" id="UP000002117"/>
    </source>
</evidence>
<evidence type="ECO:0000313" key="1">
    <source>
        <dbReference type="EMBL" id="AAV35848.1"/>
    </source>
</evidence>
<gene>
    <name evidence="1" type="ORF">orf28</name>
</gene>
<name>Q5ULT6_9CAUD</name>
<organism evidence="1 2">
    <name type="scientific">Lactobacillus phage LP65</name>
    <dbReference type="NCBI Taxonomy" id="2892344"/>
    <lineage>
        <taxon>Viruses</taxon>
        <taxon>Duplodnaviria</taxon>
        <taxon>Heunggongvirae</taxon>
        <taxon>Uroviricota</taxon>
        <taxon>Caudoviricetes</taxon>
        <taxon>Herelleviridae</taxon>
        <taxon>Salchichonvirus</taxon>
        <taxon>Salchichonvirus LP65</taxon>
    </lineage>
</organism>
<dbReference type="RefSeq" id="YP_164663.1">
    <property type="nucleotide sequence ID" value="NC_006565.1"/>
</dbReference>
<dbReference type="Proteomes" id="UP000002117">
    <property type="component" value="Segment"/>
</dbReference>
<dbReference type="KEGG" id="vg:3197380"/>
<proteinExistence type="predicted"/>